<sequence>MSRGAIWAEEVNARKEEALEENATDTEGEDEVETSSLESPSEPEKHQKLQRRTHPRDRGDAGEAVLAGNTPFGPIVLPRCRKNVARAGHMNLYDVPYWASGAVDRFFM</sequence>
<accession>A0AAV7LDL9</accession>
<organism evidence="4 5">
    <name type="scientific">Pleurodeles waltl</name>
    <name type="common">Iberian ribbed newt</name>
    <dbReference type="NCBI Taxonomy" id="8319"/>
    <lineage>
        <taxon>Eukaryota</taxon>
        <taxon>Metazoa</taxon>
        <taxon>Chordata</taxon>
        <taxon>Craniata</taxon>
        <taxon>Vertebrata</taxon>
        <taxon>Euteleostomi</taxon>
        <taxon>Amphibia</taxon>
        <taxon>Batrachia</taxon>
        <taxon>Caudata</taxon>
        <taxon>Salamandroidea</taxon>
        <taxon>Salamandridae</taxon>
        <taxon>Pleurodelinae</taxon>
        <taxon>Pleurodeles</taxon>
    </lineage>
</organism>
<reference evidence="4" key="1">
    <citation type="journal article" date="2022" name="bioRxiv">
        <title>Sequencing and chromosome-scale assembly of the giantPleurodeles waltlgenome.</title>
        <authorList>
            <person name="Brown T."/>
            <person name="Elewa A."/>
            <person name="Iarovenko S."/>
            <person name="Subramanian E."/>
            <person name="Araus A.J."/>
            <person name="Petzold A."/>
            <person name="Susuki M."/>
            <person name="Suzuki K.-i.T."/>
            <person name="Hayashi T."/>
            <person name="Toyoda A."/>
            <person name="Oliveira C."/>
            <person name="Osipova E."/>
            <person name="Leigh N.D."/>
            <person name="Simon A."/>
            <person name="Yun M.H."/>
        </authorList>
    </citation>
    <scope>NUCLEOTIDE SEQUENCE</scope>
    <source>
        <strain evidence="4">20211129_DDA</strain>
        <tissue evidence="4">Liver</tissue>
    </source>
</reference>
<evidence type="ECO:0000256" key="1">
    <source>
        <dbReference type="SAM" id="MobiDB-lite"/>
    </source>
</evidence>
<dbReference type="Proteomes" id="UP001066276">
    <property type="component" value="Chromosome 11"/>
</dbReference>
<dbReference type="EMBL" id="JANPWB010000015">
    <property type="protein sequence ID" value="KAJ1086799.1"/>
    <property type="molecule type" value="Genomic_DNA"/>
</dbReference>
<dbReference type="EMBL" id="JANPWB010000015">
    <property type="protein sequence ID" value="KAJ1086878.1"/>
    <property type="molecule type" value="Genomic_DNA"/>
</dbReference>
<proteinExistence type="predicted"/>
<gene>
    <name evidence="2" type="ORF">NDU88_000001</name>
    <name evidence="3" type="ORF">NDU88_000002</name>
    <name evidence="4" type="ORF">NDU88_000078</name>
</gene>
<evidence type="ECO:0000313" key="5">
    <source>
        <dbReference type="Proteomes" id="UP001066276"/>
    </source>
</evidence>
<feature type="region of interest" description="Disordered" evidence="1">
    <location>
        <begin position="1"/>
        <end position="69"/>
    </location>
</feature>
<feature type="compositionally biased region" description="Acidic residues" evidence="1">
    <location>
        <begin position="18"/>
        <end position="33"/>
    </location>
</feature>
<protein>
    <submittedName>
        <fullName evidence="4">Uncharacterized protein</fullName>
    </submittedName>
</protein>
<dbReference type="AlphaFoldDB" id="A0AAV7LDL9"/>
<keyword evidence="5" id="KW-1185">Reference proteome</keyword>
<evidence type="ECO:0000313" key="2">
    <source>
        <dbReference type="EMBL" id="KAJ1086798.1"/>
    </source>
</evidence>
<dbReference type="EMBL" id="JANPWB010000015">
    <property type="protein sequence ID" value="KAJ1086798.1"/>
    <property type="molecule type" value="Genomic_DNA"/>
</dbReference>
<comment type="caution">
    <text evidence="4">The sequence shown here is derived from an EMBL/GenBank/DDBJ whole genome shotgun (WGS) entry which is preliminary data.</text>
</comment>
<evidence type="ECO:0000313" key="3">
    <source>
        <dbReference type="EMBL" id="KAJ1086799.1"/>
    </source>
</evidence>
<evidence type="ECO:0000313" key="4">
    <source>
        <dbReference type="EMBL" id="KAJ1086878.1"/>
    </source>
</evidence>
<name>A0AAV7LDL9_PLEWA</name>